<evidence type="ECO:0000256" key="2">
    <source>
        <dbReference type="ARBA" id="ARBA00022722"/>
    </source>
</evidence>
<dbReference type="EMBL" id="CAWUPB010000130">
    <property type="protein sequence ID" value="CAK7323662.1"/>
    <property type="molecule type" value="Genomic_DNA"/>
</dbReference>
<evidence type="ECO:0000256" key="3">
    <source>
        <dbReference type="ARBA" id="ARBA00023239"/>
    </source>
</evidence>
<dbReference type="PROSITE" id="PS00530">
    <property type="entry name" value="RNASE_T2_1"/>
    <property type="match status" value="1"/>
</dbReference>
<reference evidence="5 6" key="1">
    <citation type="submission" date="2024-01" db="EMBL/GenBank/DDBJ databases">
        <authorList>
            <person name="Waweru B."/>
        </authorList>
    </citation>
    <scope>NUCLEOTIDE SEQUENCE [LARGE SCALE GENOMIC DNA]</scope>
</reference>
<protein>
    <submittedName>
        <fullName evidence="5">Uncharacterized protein</fullName>
    </submittedName>
</protein>
<dbReference type="Proteomes" id="UP001314170">
    <property type="component" value="Unassembled WGS sequence"/>
</dbReference>
<dbReference type="AlphaFoldDB" id="A0AAV1QSY8"/>
<sequence>MTQNLVWIIHCGCGGKQKSGTNNCTETLGRKTFELNGTGRAKEQNTYNEAHPHNIWKYQNLSCTETWPISACVSTTCVISPEEIFTIHGLWPVLKDGTAVTDCSPERFNRAGVRVSAALSRANAT</sequence>
<evidence type="ECO:0000313" key="6">
    <source>
        <dbReference type="Proteomes" id="UP001314170"/>
    </source>
</evidence>
<evidence type="ECO:0000256" key="1">
    <source>
        <dbReference type="ARBA" id="ARBA00007469"/>
    </source>
</evidence>
<dbReference type="InterPro" id="IPR001568">
    <property type="entry name" value="RNase_T2-like"/>
</dbReference>
<name>A0AAV1QSY8_9ROSI</name>
<proteinExistence type="inferred from homology"/>
<comment type="caution">
    <text evidence="5">The sequence shown here is derived from an EMBL/GenBank/DDBJ whole genome shotgun (WGS) entry which is preliminary data.</text>
</comment>
<evidence type="ECO:0000313" key="5">
    <source>
        <dbReference type="EMBL" id="CAK7323662.1"/>
    </source>
</evidence>
<dbReference type="Pfam" id="PF00445">
    <property type="entry name" value="Ribonuclease_T2"/>
    <property type="match status" value="1"/>
</dbReference>
<dbReference type="InterPro" id="IPR036430">
    <property type="entry name" value="RNase_T2-like_sf"/>
</dbReference>
<dbReference type="Gene3D" id="3.90.730.10">
    <property type="entry name" value="Ribonuclease T2-like"/>
    <property type="match status" value="1"/>
</dbReference>
<dbReference type="GO" id="GO:0033897">
    <property type="term" value="F:ribonuclease T2 activity"/>
    <property type="evidence" value="ECO:0007669"/>
    <property type="project" value="InterPro"/>
</dbReference>
<organism evidence="5 6">
    <name type="scientific">Dovyalis caffra</name>
    <dbReference type="NCBI Taxonomy" id="77055"/>
    <lineage>
        <taxon>Eukaryota</taxon>
        <taxon>Viridiplantae</taxon>
        <taxon>Streptophyta</taxon>
        <taxon>Embryophyta</taxon>
        <taxon>Tracheophyta</taxon>
        <taxon>Spermatophyta</taxon>
        <taxon>Magnoliopsida</taxon>
        <taxon>eudicotyledons</taxon>
        <taxon>Gunneridae</taxon>
        <taxon>Pentapetalae</taxon>
        <taxon>rosids</taxon>
        <taxon>fabids</taxon>
        <taxon>Malpighiales</taxon>
        <taxon>Salicaceae</taxon>
        <taxon>Flacourtieae</taxon>
        <taxon>Dovyalis</taxon>
    </lineage>
</organism>
<evidence type="ECO:0000256" key="4">
    <source>
        <dbReference type="RuleBase" id="RU004328"/>
    </source>
</evidence>
<dbReference type="SUPFAM" id="SSF55895">
    <property type="entry name" value="Ribonuclease Rh-like"/>
    <property type="match status" value="1"/>
</dbReference>
<keyword evidence="2" id="KW-0540">Nuclease</keyword>
<dbReference type="GO" id="GO:0003723">
    <property type="term" value="F:RNA binding"/>
    <property type="evidence" value="ECO:0007669"/>
    <property type="project" value="InterPro"/>
</dbReference>
<accession>A0AAV1QSY8</accession>
<gene>
    <name evidence="5" type="ORF">DCAF_LOCUS1291</name>
</gene>
<comment type="similarity">
    <text evidence="1 4">Belongs to the RNase T2 family.</text>
</comment>
<dbReference type="InterPro" id="IPR018188">
    <property type="entry name" value="RNase_T2_His_AS_1"/>
</dbReference>
<keyword evidence="3" id="KW-0456">Lyase</keyword>
<keyword evidence="6" id="KW-1185">Reference proteome</keyword>
<keyword evidence="2" id="KW-0378">Hydrolase</keyword>